<proteinExistence type="predicted"/>
<comment type="caution">
    <text evidence="6">The sequence shown here is derived from an EMBL/GenBank/DDBJ whole genome shotgun (WGS) entry which is preliminary data.</text>
</comment>
<dbReference type="Pfam" id="PF09316">
    <property type="entry name" value="Cmyb_C"/>
    <property type="match status" value="1"/>
</dbReference>
<feature type="domain" description="Myb-like" evidence="4">
    <location>
        <begin position="74"/>
        <end position="125"/>
    </location>
</feature>
<feature type="domain" description="Myb-like" evidence="4">
    <location>
        <begin position="126"/>
        <end position="177"/>
    </location>
</feature>
<feature type="domain" description="Myb-like" evidence="4">
    <location>
        <begin position="178"/>
        <end position="228"/>
    </location>
</feature>
<evidence type="ECO:0000256" key="3">
    <source>
        <dbReference type="SAM" id="MobiDB-lite"/>
    </source>
</evidence>
<dbReference type="Pfam" id="PF00249">
    <property type="entry name" value="Myb_DNA-binding"/>
    <property type="match status" value="3"/>
</dbReference>
<dbReference type="PANTHER" id="PTHR45614">
    <property type="entry name" value="MYB PROTEIN-RELATED"/>
    <property type="match status" value="1"/>
</dbReference>
<dbReference type="SMART" id="SM00717">
    <property type="entry name" value="SANT"/>
    <property type="match status" value="3"/>
</dbReference>
<dbReference type="InterPro" id="IPR001005">
    <property type="entry name" value="SANT/Myb"/>
</dbReference>
<feature type="domain" description="HTH myb-type" evidence="5">
    <location>
        <begin position="182"/>
        <end position="232"/>
    </location>
</feature>
<evidence type="ECO:0000256" key="1">
    <source>
        <dbReference type="ARBA" id="ARBA00022737"/>
    </source>
</evidence>
<organism evidence="6 7">
    <name type="scientific">Clavelina lepadiformis</name>
    <name type="common">Light-bulb sea squirt</name>
    <name type="synonym">Ascidia lepadiformis</name>
    <dbReference type="NCBI Taxonomy" id="159417"/>
    <lineage>
        <taxon>Eukaryota</taxon>
        <taxon>Metazoa</taxon>
        <taxon>Chordata</taxon>
        <taxon>Tunicata</taxon>
        <taxon>Ascidiacea</taxon>
        <taxon>Aplousobranchia</taxon>
        <taxon>Clavelinidae</taxon>
        <taxon>Clavelina</taxon>
    </lineage>
</organism>
<keyword evidence="2" id="KW-0238">DNA-binding</keyword>
<name>A0ABP0GI16_CLALP</name>
<dbReference type="PROSITE" id="PS50090">
    <property type="entry name" value="MYB_LIKE"/>
    <property type="match status" value="3"/>
</dbReference>
<evidence type="ECO:0000256" key="2">
    <source>
        <dbReference type="ARBA" id="ARBA00023125"/>
    </source>
</evidence>
<dbReference type="Gene3D" id="1.10.10.60">
    <property type="entry name" value="Homeodomain-like"/>
    <property type="match status" value="3"/>
</dbReference>
<evidence type="ECO:0000259" key="5">
    <source>
        <dbReference type="PROSITE" id="PS51294"/>
    </source>
</evidence>
<feature type="domain" description="HTH myb-type" evidence="5">
    <location>
        <begin position="126"/>
        <end position="181"/>
    </location>
</feature>
<dbReference type="InterPro" id="IPR017930">
    <property type="entry name" value="Myb_dom"/>
</dbReference>
<feature type="domain" description="HTH myb-type" evidence="5">
    <location>
        <begin position="74"/>
        <end position="125"/>
    </location>
</feature>
<dbReference type="EMBL" id="CAWYQH010000119">
    <property type="protein sequence ID" value="CAK8691352.1"/>
    <property type="molecule type" value="Genomic_DNA"/>
</dbReference>
<gene>
    <name evidence="6" type="ORF">CVLEPA_LOCUS23916</name>
</gene>
<dbReference type="InterPro" id="IPR050560">
    <property type="entry name" value="MYB_TF"/>
</dbReference>
<dbReference type="CDD" id="cd00167">
    <property type="entry name" value="SANT"/>
    <property type="match status" value="3"/>
</dbReference>
<keyword evidence="1" id="KW-0677">Repeat</keyword>
<feature type="region of interest" description="Disordered" evidence="3">
    <location>
        <begin position="420"/>
        <end position="442"/>
    </location>
</feature>
<dbReference type="InterPro" id="IPR009057">
    <property type="entry name" value="Homeodomain-like_sf"/>
</dbReference>
<evidence type="ECO:0000259" key="4">
    <source>
        <dbReference type="PROSITE" id="PS50090"/>
    </source>
</evidence>
<dbReference type="PANTHER" id="PTHR45614:SF25">
    <property type="entry name" value="MYB PROTEIN"/>
    <property type="match status" value="1"/>
</dbReference>
<sequence>MLSVLPPTKVTCDFSSYDVTMDAIRRNDVMKGNRTKFYRADSVASEDSSTSSTYDHDYDVKTAHIFTSTQGVHSKRVNKTRWTSDEDDKLKQLVDKHGMDDFQKIASFFEDRSDVQCLQRWQKVLSPELVKGPWTKEEDEMVVDLVKKYGPKKWSLISKHLKGRIGKQCRERWHNHLNPDIKKCAWGEDEDRIIFEAHKRLGNRWAEIAKLLPGRTDNAIKNHWNSTMKRKVENEGYLSGPIPQYVVERLGPLSRHPVLPMWDPQAPYSKMVGQFQVYNTSSNISGSNPQSQTAPFVLSQEHDYSQIQHEVNGEKYQLVDLSGAESLSPFKGMNIITLPELTKNISGWSCDSPHLAASGNQQPVTPIKFTQMSKTGKTDIRLTSKNLADLSRSTQSNRLIPIMSPVATRFLSPPTILKRKRPHVRKQANPQQASGNNNNQVKCSASRQLSMVVPKTEMTDDQYTEALLEELIGSTNAGTVETNRVFGSTTSSSMRVTSHLNTVSTSGSFPDDLAQCISSSTQSYPGALANHNSNNLQNLHLDDIKPFISQADFMTPQVGNSKSPHKLTPIKSLPFSPSQFMNNSMTIEQPSLTSTPVRCLTSNLLSPSRQKGFPQNKENIDLTPNFRRSIAESVPRTPTPFKNAMAAQVMKHGPIKMPDTPNSLDDLFEMINREEKIHEPKPKRPKVQDYKPDRVRKALLLGDDWMKTRSPNINCQVSAKGGLVKTEVELHEPPPPAFAAKPLFPEIPPKLENDLNLDGFPTPPNYPSSCSQAPTCGGDFFAEHELDFLDEDFSRFFADDDSDMTATSSTLASSTSSIHSLMKPTVGGKRRKNKDNSQLNSAWEAIACGKTNDQQTMTEAAKSYLMLINPTGI</sequence>
<accession>A0ABP0GI16</accession>
<evidence type="ECO:0000313" key="6">
    <source>
        <dbReference type="EMBL" id="CAK8691352.1"/>
    </source>
</evidence>
<dbReference type="PROSITE" id="PS51294">
    <property type="entry name" value="HTH_MYB"/>
    <property type="match status" value="3"/>
</dbReference>
<dbReference type="SUPFAM" id="SSF46689">
    <property type="entry name" value="Homeodomain-like"/>
    <property type="match status" value="2"/>
</dbReference>
<dbReference type="InterPro" id="IPR015395">
    <property type="entry name" value="C-myb_C"/>
</dbReference>
<dbReference type="Proteomes" id="UP001642483">
    <property type="component" value="Unassembled WGS sequence"/>
</dbReference>
<keyword evidence="7" id="KW-1185">Reference proteome</keyword>
<protein>
    <submittedName>
        <fullName evidence="6">Uncharacterized protein</fullName>
    </submittedName>
</protein>
<feature type="compositionally biased region" description="Polar residues" evidence="3">
    <location>
        <begin position="428"/>
        <end position="442"/>
    </location>
</feature>
<evidence type="ECO:0000313" key="7">
    <source>
        <dbReference type="Proteomes" id="UP001642483"/>
    </source>
</evidence>
<reference evidence="6 7" key="1">
    <citation type="submission" date="2024-02" db="EMBL/GenBank/DDBJ databases">
        <authorList>
            <person name="Daric V."/>
            <person name="Darras S."/>
        </authorList>
    </citation>
    <scope>NUCLEOTIDE SEQUENCE [LARGE SCALE GENOMIC DNA]</scope>
</reference>